<dbReference type="OrthoDB" id="78439at2759"/>
<dbReference type="AlphaFoldDB" id="W4G7P3"/>
<protein>
    <recommendedName>
        <fullName evidence="2">Endonuclease/exonuclease/phosphatase domain-containing protein</fullName>
    </recommendedName>
</protein>
<sequence length="309" mass="34088">MHGPHPHRSKGVATFFHSSMPGFASLKALWSLRVPDRYLVVRTEWDSTPVYFHNVYAPVESADRAGFFASLPRDFEPTSRHFVGGDFNLPMDAALDTTAFHPNHHVGKDECCEWLSALRVVDAWRTKEPNRKVLTGPRGRNRLDYVFADVEMVAHFHVSSTFDRSQYNGDHMTHTTTFAAARTNGPPTTSLLMEASKTSGRTQHSIHALGLDFTSVVRSSSLDEYHSDDVSDATVLLNHESECILALAEILLVSLAPCYYAHDVAPNAATSGPVFALPARSGDRYLASSTLCTVLLPLDPRHANSQGLV</sequence>
<dbReference type="VEuPathDB" id="FungiDB:H257_10648"/>
<name>W4G7P3_APHAT</name>
<dbReference type="EMBL" id="KI913142">
    <property type="protein sequence ID" value="ETV75049.1"/>
    <property type="molecule type" value="Genomic_DNA"/>
</dbReference>
<dbReference type="SUPFAM" id="SSF56219">
    <property type="entry name" value="DNase I-like"/>
    <property type="match status" value="1"/>
</dbReference>
<dbReference type="RefSeq" id="XP_009835553.1">
    <property type="nucleotide sequence ID" value="XM_009837251.1"/>
</dbReference>
<organism evidence="1">
    <name type="scientific">Aphanomyces astaci</name>
    <name type="common">Crayfish plague agent</name>
    <dbReference type="NCBI Taxonomy" id="112090"/>
    <lineage>
        <taxon>Eukaryota</taxon>
        <taxon>Sar</taxon>
        <taxon>Stramenopiles</taxon>
        <taxon>Oomycota</taxon>
        <taxon>Saprolegniomycetes</taxon>
        <taxon>Saprolegniales</taxon>
        <taxon>Verrucalvaceae</taxon>
        <taxon>Aphanomyces</taxon>
    </lineage>
</organism>
<dbReference type="Gene3D" id="3.60.10.10">
    <property type="entry name" value="Endonuclease/exonuclease/phosphatase"/>
    <property type="match status" value="1"/>
</dbReference>
<reference evidence="1" key="1">
    <citation type="submission" date="2013-12" db="EMBL/GenBank/DDBJ databases">
        <title>The Genome Sequence of Aphanomyces astaci APO3.</title>
        <authorList>
            <consortium name="The Broad Institute Genomics Platform"/>
            <person name="Russ C."/>
            <person name="Tyler B."/>
            <person name="van West P."/>
            <person name="Dieguez-Uribeondo J."/>
            <person name="Young S.K."/>
            <person name="Zeng Q."/>
            <person name="Gargeya S."/>
            <person name="Fitzgerald M."/>
            <person name="Abouelleil A."/>
            <person name="Alvarado L."/>
            <person name="Chapman S.B."/>
            <person name="Gainer-Dewar J."/>
            <person name="Goldberg J."/>
            <person name="Griggs A."/>
            <person name="Gujja S."/>
            <person name="Hansen M."/>
            <person name="Howarth C."/>
            <person name="Imamovic A."/>
            <person name="Ireland A."/>
            <person name="Larimer J."/>
            <person name="McCowan C."/>
            <person name="Murphy C."/>
            <person name="Pearson M."/>
            <person name="Poon T.W."/>
            <person name="Priest M."/>
            <person name="Roberts A."/>
            <person name="Saif S."/>
            <person name="Shea T."/>
            <person name="Sykes S."/>
            <person name="Wortman J."/>
            <person name="Nusbaum C."/>
            <person name="Birren B."/>
        </authorList>
    </citation>
    <scope>NUCLEOTIDE SEQUENCE [LARGE SCALE GENOMIC DNA]</scope>
    <source>
        <strain evidence="1">APO3</strain>
    </source>
</reference>
<proteinExistence type="predicted"/>
<accession>W4G7P3</accession>
<dbReference type="InterPro" id="IPR036691">
    <property type="entry name" value="Endo/exonu/phosph_ase_sf"/>
</dbReference>
<evidence type="ECO:0008006" key="2">
    <source>
        <dbReference type="Google" id="ProtNLM"/>
    </source>
</evidence>
<dbReference type="GeneID" id="20812644"/>
<evidence type="ECO:0000313" key="1">
    <source>
        <dbReference type="EMBL" id="ETV75049.1"/>
    </source>
</evidence>
<gene>
    <name evidence="1" type="ORF">H257_10648</name>
</gene>